<evidence type="ECO:0000313" key="2">
    <source>
        <dbReference type="WBParaSite" id="ALUE_0002209801-mRNA-1"/>
    </source>
</evidence>
<dbReference type="Gene3D" id="2.60.40.150">
    <property type="entry name" value="C2 domain"/>
    <property type="match status" value="1"/>
</dbReference>
<evidence type="ECO:0000313" key="1">
    <source>
        <dbReference type="Proteomes" id="UP000036681"/>
    </source>
</evidence>
<dbReference type="InterPro" id="IPR035892">
    <property type="entry name" value="C2_domain_sf"/>
</dbReference>
<sequence>MDYDMISTNDEIGHVIIGSLAYVIQVMDYDMISTNDEIGHVIIGSLGSESGMRQWREILDHPETPMAMWHKLSPKW</sequence>
<dbReference type="SUPFAM" id="SSF49562">
    <property type="entry name" value="C2 domain (Calcium/lipid-binding domain, CaLB)"/>
    <property type="match status" value="1"/>
</dbReference>
<accession>A0A0M3ITM0</accession>
<dbReference type="Proteomes" id="UP000036681">
    <property type="component" value="Unplaced"/>
</dbReference>
<dbReference type="AlphaFoldDB" id="A0A0M3ITM0"/>
<proteinExistence type="predicted"/>
<reference evidence="2" key="1">
    <citation type="submission" date="2017-02" db="UniProtKB">
        <authorList>
            <consortium name="WormBaseParasite"/>
        </authorList>
    </citation>
    <scope>IDENTIFICATION</scope>
</reference>
<dbReference type="WBParaSite" id="ALUE_0002209801-mRNA-1">
    <property type="protein sequence ID" value="ALUE_0002209801-mRNA-1"/>
    <property type="gene ID" value="ALUE_0002209801"/>
</dbReference>
<name>A0A0M3ITM0_ASCLU</name>
<keyword evidence="1" id="KW-1185">Reference proteome</keyword>
<protein>
    <submittedName>
        <fullName evidence="2">Gag-pol polyprotein</fullName>
    </submittedName>
</protein>
<organism evidence="1 2">
    <name type="scientific">Ascaris lumbricoides</name>
    <name type="common">Giant roundworm</name>
    <dbReference type="NCBI Taxonomy" id="6252"/>
    <lineage>
        <taxon>Eukaryota</taxon>
        <taxon>Metazoa</taxon>
        <taxon>Ecdysozoa</taxon>
        <taxon>Nematoda</taxon>
        <taxon>Chromadorea</taxon>
        <taxon>Rhabditida</taxon>
        <taxon>Spirurina</taxon>
        <taxon>Ascaridomorpha</taxon>
        <taxon>Ascaridoidea</taxon>
        <taxon>Ascarididae</taxon>
        <taxon>Ascaris</taxon>
    </lineage>
</organism>